<proteinExistence type="predicted"/>
<comment type="caution">
    <text evidence="1">The sequence shown here is derived from an EMBL/GenBank/DDBJ whole genome shotgun (WGS) entry which is preliminary data.</text>
</comment>
<accession>X1CSI3</accession>
<organism evidence="1">
    <name type="scientific">marine sediment metagenome</name>
    <dbReference type="NCBI Taxonomy" id="412755"/>
    <lineage>
        <taxon>unclassified sequences</taxon>
        <taxon>metagenomes</taxon>
        <taxon>ecological metagenomes</taxon>
    </lineage>
</organism>
<dbReference type="AlphaFoldDB" id="X1CSI3"/>
<sequence length="154" mass="16444">ESKRITVANLVAAGGAGGTLEFFVPVTFATEIKASDEYPGGRIDATADLAHIGFSVPADFTSITTAVVVRFAEATATHRLNYSSRYAAEGQDKDTHQEALEDQDVAETNDFVYEQDISGILSSLAAGDYVGIKVNGDATNIPNDQIFGVRFKYS</sequence>
<feature type="non-terminal residue" evidence="1">
    <location>
        <position position="1"/>
    </location>
</feature>
<protein>
    <submittedName>
        <fullName evidence="1">Uncharacterized protein</fullName>
    </submittedName>
</protein>
<reference evidence="1" key="1">
    <citation type="journal article" date="2014" name="Front. Microbiol.">
        <title>High frequency of phylogenetically diverse reductive dehalogenase-homologous genes in deep subseafloor sedimentary metagenomes.</title>
        <authorList>
            <person name="Kawai M."/>
            <person name="Futagami T."/>
            <person name="Toyoda A."/>
            <person name="Takaki Y."/>
            <person name="Nishi S."/>
            <person name="Hori S."/>
            <person name="Arai W."/>
            <person name="Tsubouchi T."/>
            <person name="Morono Y."/>
            <person name="Uchiyama I."/>
            <person name="Ito T."/>
            <person name="Fujiyama A."/>
            <person name="Inagaki F."/>
            <person name="Takami H."/>
        </authorList>
    </citation>
    <scope>NUCLEOTIDE SEQUENCE</scope>
    <source>
        <strain evidence="1">Expedition CK06-06</strain>
    </source>
</reference>
<gene>
    <name evidence="1" type="ORF">S01H4_24641</name>
</gene>
<evidence type="ECO:0000313" key="1">
    <source>
        <dbReference type="EMBL" id="GAG87226.1"/>
    </source>
</evidence>
<name>X1CSI3_9ZZZZ</name>
<dbReference type="EMBL" id="BART01011607">
    <property type="protein sequence ID" value="GAG87226.1"/>
    <property type="molecule type" value="Genomic_DNA"/>
</dbReference>